<dbReference type="SUPFAM" id="SSF53901">
    <property type="entry name" value="Thiolase-like"/>
    <property type="match status" value="2"/>
</dbReference>
<evidence type="ECO:0000256" key="1">
    <source>
        <dbReference type="ARBA" id="ARBA00008467"/>
    </source>
</evidence>
<evidence type="ECO:0000313" key="5">
    <source>
        <dbReference type="EMBL" id="APB35334.1"/>
    </source>
</evidence>
<gene>
    <name evidence="5" type="primary">fabF-2</name>
    <name evidence="5" type="ORF">GlitD10_2989</name>
</gene>
<evidence type="ECO:0000256" key="2">
    <source>
        <dbReference type="ARBA" id="ARBA00022679"/>
    </source>
</evidence>
<keyword evidence="2 3" id="KW-0808">Transferase</keyword>
<dbReference type="PANTHER" id="PTHR11712:SF347">
    <property type="entry name" value="BETA KETOACYL-ACYL CARRIER PROTEIN SYNTHASE"/>
    <property type="match status" value="1"/>
</dbReference>
<dbReference type="GO" id="GO:0006633">
    <property type="term" value="P:fatty acid biosynthetic process"/>
    <property type="evidence" value="ECO:0007669"/>
    <property type="project" value="TreeGrafter"/>
</dbReference>
<dbReference type="PANTHER" id="PTHR11712">
    <property type="entry name" value="POLYKETIDE SYNTHASE-RELATED"/>
    <property type="match status" value="1"/>
</dbReference>
<protein>
    <submittedName>
        <fullName evidence="5">3-oxoacyl-(Acyl carrier protein) synthase II</fullName>
        <ecNumber evidence="5">2.3.1.179</ecNumber>
    </submittedName>
</protein>
<evidence type="ECO:0000256" key="3">
    <source>
        <dbReference type="RuleBase" id="RU003694"/>
    </source>
</evidence>
<dbReference type="Gene3D" id="3.40.47.10">
    <property type="match status" value="1"/>
</dbReference>
<reference evidence="5 6" key="1">
    <citation type="submission" date="2016-10" db="EMBL/GenBank/DDBJ databases">
        <title>Description of Gloeomargarita lithophora gen. nov., sp. nov., a thylakoid-bearing basal-branching cyanobacterium with intracellular carbonates, and proposal for Gloeomargaritales ord. nov.</title>
        <authorList>
            <person name="Moreira D."/>
            <person name="Tavera R."/>
            <person name="Benzerara K."/>
            <person name="Skouri-Panet F."/>
            <person name="Couradeau E."/>
            <person name="Gerard E."/>
            <person name="Loussert C."/>
            <person name="Novelo E."/>
            <person name="Zivanovic Y."/>
            <person name="Lopez-Garcia P."/>
        </authorList>
    </citation>
    <scope>NUCLEOTIDE SEQUENCE [LARGE SCALE GENOMIC DNA]</scope>
    <source>
        <strain evidence="5 6">D10</strain>
    </source>
</reference>
<feature type="domain" description="Ketosynthase family 3 (KS3)" evidence="4">
    <location>
        <begin position="1"/>
        <end position="367"/>
    </location>
</feature>
<organism evidence="5 6">
    <name type="scientific">Gloeomargarita lithophora Alchichica-D10</name>
    <dbReference type="NCBI Taxonomy" id="1188229"/>
    <lineage>
        <taxon>Bacteria</taxon>
        <taxon>Bacillati</taxon>
        <taxon>Cyanobacteriota</taxon>
        <taxon>Cyanophyceae</taxon>
        <taxon>Gloeomargaritales</taxon>
        <taxon>Gloeomargaritaceae</taxon>
        <taxon>Gloeomargarita</taxon>
    </lineage>
</organism>
<name>A0A1J0AHB9_9CYAN</name>
<evidence type="ECO:0000259" key="4">
    <source>
        <dbReference type="PROSITE" id="PS52004"/>
    </source>
</evidence>
<keyword evidence="5" id="KW-0012">Acyltransferase</keyword>
<evidence type="ECO:0000313" key="6">
    <source>
        <dbReference type="Proteomes" id="UP000180235"/>
    </source>
</evidence>
<dbReference type="InterPro" id="IPR020841">
    <property type="entry name" value="PKS_Beta-ketoAc_synthase_dom"/>
</dbReference>
<dbReference type="Pfam" id="PF02801">
    <property type="entry name" value="Ketoacyl-synt_C"/>
    <property type="match status" value="1"/>
</dbReference>
<dbReference type="Pfam" id="PF00109">
    <property type="entry name" value="ketoacyl-synt"/>
    <property type="match status" value="1"/>
</dbReference>
<dbReference type="STRING" id="1188229.GlitD10_2989"/>
<dbReference type="RefSeq" id="WP_071455641.1">
    <property type="nucleotide sequence ID" value="NZ_CP017675.1"/>
</dbReference>
<dbReference type="EC" id="2.3.1.179" evidence="5"/>
<dbReference type="InterPro" id="IPR000794">
    <property type="entry name" value="Beta-ketoacyl_synthase"/>
</dbReference>
<dbReference type="InterPro" id="IPR016039">
    <property type="entry name" value="Thiolase-like"/>
</dbReference>
<accession>A0A1J0AHB9</accession>
<keyword evidence="6" id="KW-1185">Reference proteome</keyword>
<sequence>MVQVVGMGLVSALGKNKHTCWQNLLADHASIALQQPFPMISPLPLAMLEGKPSDPTTLLLTALTEALHESEWELPLSDCGVVIGSSRGEQYLWEQWLAHERNDYHLLVEHLPGSFARTVATKIGTKSLVSAPMAACATGVWAVATGVEWLRRGQCSRVIVGAVDTPITPLTLAGFRQMGALAKDGCFPFDQERQGLVLGEAAGVILLENQKKSIQKYGSILGWGTTCDAENLVISSVDLEPAITAIENCFKYNNVSLDKCHVVHTHGTGTIIGDHREMQIIQKLFPDDISILATKGATGHTLGASGIVNIIFSLLALKNQILPPCTGLNMPDFSGNFIRKKQQVKLDSILNLSFGFGGQNGAILVGNSEV</sequence>
<dbReference type="EMBL" id="CP017675">
    <property type="protein sequence ID" value="APB35334.1"/>
    <property type="molecule type" value="Genomic_DNA"/>
</dbReference>
<dbReference type="AlphaFoldDB" id="A0A1J0AHB9"/>
<dbReference type="InterPro" id="IPR014031">
    <property type="entry name" value="Ketoacyl_synth_C"/>
</dbReference>
<dbReference type="GO" id="GO:0004315">
    <property type="term" value="F:3-oxoacyl-[acyl-carrier-protein] synthase activity"/>
    <property type="evidence" value="ECO:0007669"/>
    <property type="project" value="UniProtKB-EC"/>
</dbReference>
<dbReference type="SMART" id="SM00825">
    <property type="entry name" value="PKS_KS"/>
    <property type="match status" value="1"/>
</dbReference>
<dbReference type="Proteomes" id="UP000180235">
    <property type="component" value="Chromosome"/>
</dbReference>
<proteinExistence type="inferred from homology"/>
<dbReference type="PROSITE" id="PS52004">
    <property type="entry name" value="KS3_2"/>
    <property type="match status" value="1"/>
</dbReference>
<comment type="similarity">
    <text evidence="1 3">Belongs to the thiolase-like superfamily. Beta-ketoacyl-ACP synthases family.</text>
</comment>
<dbReference type="KEGG" id="glt:GlitD10_2989"/>
<dbReference type="OrthoDB" id="9808669at2"/>
<dbReference type="InterPro" id="IPR014030">
    <property type="entry name" value="Ketoacyl_synth_N"/>
</dbReference>